<keyword evidence="4 5" id="KW-0539">Nucleus</keyword>
<dbReference type="GO" id="GO:0003700">
    <property type="term" value="F:DNA-binding transcription factor activity"/>
    <property type="evidence" value="ECO:0007669"/>
    <property type="project" value="InterPro"/>
</dbReference>
<dbReference type="InterPro" id="IPR036960">
    <property type="entry name" value="T-box_sf"/>
</dbReference>
<evidence type="ECO:0000256" key="1">
    <source>
        <dbReference type="ARBA" id="ARBA00023015"/>
    </source>
</evidence>
<proteinExistence type="predicted"/>
<dbReference type="STRING" id="1611254.A0A2G5SYK3"/>
<keyword evidence="8" id="KW-1185">Reference proteome</keyword>
<keyword evidence="1" id="KW-0805">Transcription regulation</keyword>
<evidence type="ECO:0000313" key="7">
    <source>
        <dbReference type="EMBL" id="PIC20052.1"/>
    </source>
</evidence>
<sequence>MWFNGRQSRYLETESGIAVMLENYDIYNNYKPIRQQLCGNRVSAMDPSPVFKIFGLNNDEHYQLSLRFDNVLDFYKPPNSNFDPSREFNDRLFKERNSIIYHPKGIRTGREWAKSKVRFHIRVTSNPRILDSLTSLLNAKTVYCTTLLINQMRKDNFGVIQNVFSTEFCFQCLQFQTQFEKVPSLVLDEITLESDSGDNESGEGTSSSG</sequence>
<organism evidence="7 8">
    <name type="scientific">Caenorhabditis nigoni</name>
    <dbReference type="NCBI Taxonomy" id="1611254"/>
    <lineage>
        <taxon>Eukaryota</taxon>
        <taxon>Metazoa</taxon>
        <taxon>Ecdysozoa</taxon>
        <taxon>Nematoda</taxon>
        <taxon>Chromadorea</taxon>
        <taxon>Rhabditida</taxon>
        <taxon>Rhabditina</taxon>
        <taxon>Rhabditomorpha</taxon>
        <taxon>Rhabditoidea</taxon>
        <taxon>Rhabditidae</taxon>
        <taxon>Peloderinae</taxon>
        <taxon>Caenorhabditis</taxon>
    </lineage>
</organism>
<feature type="domain" description="T-box" evidence="6">
    <location>
        <begin position="21"/>
        <end position="154"/>
    </location>
</feature>
<dbReference type="GO" id="GO:0045893">
    <property type="term" value="P:positive regulation of DNA-templated transcription"/>
    <property type="evidence" value="ECO:0007669"/>
    <property type="project" value="InterPro"/>
</dbReference>
<evidence type="ECO:0000313" key="8">
    <source>
        <dbReference type="Proteomes" id="UP000230233"/>
    </source>
</evidence>
<comment type="subcellular location">
    <subcellularLocation>
        <location evidence="5">Nucleus</location>
    </subcellularLocation>
</comment>
<name>A0A2G5SYK3_9PELO</name>
<protein>
    <recommendedName>
        <fullName evidence="6">T-box domain-containing protein</fullName>
    </recommendedName>
</protein>
<dbReference type="Pfam" id="PF00907">
    <property type="entry name" value="T-box"/>
    <property type="match status" value="1"/>
</dbReference>
<evidence type="ECO:0000256" key="2">
    <source>
        <dbReference type="ARBA" id="ARBA00023125"/>
    </source>
</evidence>
<dbReference type="OrthoDB" id="10298941at2759"/>
<evidence type="ECO:0000256" key="4">
    <source>
        <dbReference type="ARBA" id="ARBA00023242"/>
    </source>
</evidence>
<keyword evidence="2 5" id="KW-0238">DNA-binding</keyword>
<dbReference type="GO" id="GO:0003677">
    <property type="term" value="F:DNA binding"/>
    <property type="evidence" value="ECO:0007669"/>
    <property type="project" value="UniProtKB-UniRule"/>
</dbReference>
<accession>A0A2G5SYK3</accession>
<dbReference type="PROSITE" id="PS50252">
    <property type="entry name" value="TBOX_3"/>
    <property type="match status" value="1"/>
</dbReference>
<comment type="caution">
    <text evidence="5">Lacks conserved residue(s) required for the propagation of feature annotation.</text>
</comment>
<reference evidence="8" key="1">
    <citation type="submission" date="2017-10" db="EMBL/GenBank/DDBJ databases">
        <title>Rapid genome shrinkage in a self-fertile nematode reveals novel sperm competition proteins.</title>
        <authorList>
            <person name="Yin D."/>
            <person name="Schwarz E.M."/>
            <person name="Thomas C.G."/>
            <person name="Felde R.L."/>
            <person name="Korf I.F."/>
            <person name="Cutter A.D."/>
            <person name="Schartner C.M."/>
            <person name="Ralston E.J."/>
            <person name="Meyer B.J."/>
            <person name="Haag E.S."/>
        </authorList>
    </citation>
    <scope>NUCLEOTIDE SEQUENCE [LARGE SCALE GENOMIC DNA]</scope>
    <source>
        <strain evidence="8">JU1422</strain>
    </source>
</reference>
<dbReference type="Gene3D" id="2.60.40.820">
    <property type="entry name" value="Transcription factor, T-box"/>
    <property type="match status" value="1"/>
</dbReference>
<keyword evidence="3" id="KW-0804">Transcription</keyword>
<comment type="caution">
    <text evidence="7">The sequence shown here is derived from an EMBL/GenBank/DDBJ whole genome shotgun (WGS) entry which is preliminary data.</text>
</comment>
<dbReference type="AlphaFoldDB" id="A0A2G5SYK3"/>
<dbReference type="Proteomes" id="UP000230233">
    <property type="component" value="Chromosome X"/>
</dbReference>
<dbReference type="InterPro" id="IPR046360">
    <property type="entry name" value="T-box_DNA-bd"/>
</dbReference>
<dbReference type="GO" id="GO:0005634">
    <property type="term" value="C:nucleus"/>
    <property type="evidence" value="ECO:0007669"/>
    <property type="project" value="UniProtKB-SubCell"/>
</dbReference>
<dbReference type="SUPFAM" id="SSF49417">
    <property type="entry name" value="p53-like transcription factors"/>
    <property type="match status" value="1"/>
</dbReference>
<dbReference type="InterPro" id="IPR008967">
    <property type="entry name" value="p53-like_TF_DNA-bd_sf"/>
</dbReference>
<dbReference type="EMBL" id="PDUG01000006">
    <property type="protein sequence ID" value="PIC20052.1"/>
    <property type="molecule type" value="Genomic_DNA"/>
</dbReference>
<evidence type="ECO:0000256" key="5">
    <source>
        <dbReference type="PROSITE-ProRule" id="PRU00201"/>
    </source>
</evidence>
<evidence type="ECO:0000259" key="6">
    <source>
        <dbReference type="PROSITE" id="PS50252"/>
    </source>
</evidence>
<gene>
    <name evidence="7" type="primary">Cnig_chr_X.g25378</name>
    <name evidence="7" type="ORF">B9Z55_025378</name>
</gene>
<evidence type="ECO:0000256" key="3">
    <source>
        <dbReference type="ARBA" id="ARBA00023163"/>
    </source>
</evidence>